<dbReference type="EMBL" id="QNUK01000850">
    <property type="protein sequence ID" value="KAF5889185.1"/>
    <property type="molecule type" value="Genomic_DNA"/>
</dbReference>
<feature type="non-terminal residue" evidence="2">
    <location>
        <position position="178"/>
    </location>
</feature>
<dbReference type="Gene3D" id="2.60.40.10">
    <property type="entry name" value="Immunoglobulins"/>
    <property type="match status" value="1"/>
</dbReference>
<dbReference type="PROSITE" id="PS50835">
    <property type="entry name" value="IG_LIKE"/>
    <property type="match status" value="1"/>
</dbReference>
<dbReference type="InterPro" id="IPR013783">
    <property type="entry name" value="Ig-like_fold"/>
</dbReference>
<sequence length="178" mass="20085">FCLAVYTALGYTSQEVIQSDYNTIATLPCHALSYSKYYTSINWHKVHPNQEGIIRKLTREKKTQLYQNYVNRTDVTLTEDGSLVLSNVNVTQAGTYRCYLAGKVGHRNNESFVMLNISERHTETTPPLNVTTTYLNFTWKNPSQLELVSPVDVSPLSVMIGFFSLSLSKVLLCFVCVG</sequence>
<dbReference type="InterPro" id="IPR007110">
    <property type="entry name" value="Ig-like_dom"/>
</dbReference>
<dbReference type="PANTHER" id="PTHR15193">
    <property type="entry name" value="CD83 ANTIGEN"/>
    <property type="match status" value="1"/>
</dbReference>
<dbReference type="SUPFAM" id="SSF48726">
    <property type="entry name" value="Immunoglobulin"/>
    <property type="match status" value="1"/>
</dbReference>
<feature type="non-terminal residue" evidence="2">
    <location>
        <position position="1"/>
    </location>
</feature>
<evidence type="ECO:0000313" key="3">
    <source>
        <dbReference type="Proteomes" id="UP000727407"/>
    </source>
</evidence>
<dbReference type="InterPro" id="IPR013106">
    <property type="entry name" value="Ig_V-set"/>
</dbReference>
<dbReference type="OrthoDB" id="9422899at2759"/>
<keyword evidence="3" id="KW-1185">Reference proteome</keyword>
<comment type="caution">
    <text evidence="2">The sequence shown here is derived from an EMBL/GenBank/DDBJ whole genome shotgun (WGS) entry which is preliminary data.</text>
</comment>
<reference evidence="2" key="1">
    <citation type="submission" date="2020-07" db="EMBL/GenBank/DDBJ databases">
        <title>Clarias magur genome sequencing, assembly and annotation.</title>
        <authorList>
            <person name="Kushwaha B."/>
            <person name="Kumar R."/>
            <person name="Das P."/>
            <person name="Joshi C.G."/>
            <person name="Kumar D."/>
            <person name="Nagpure N.S."/>
            <person name="Pandey M."/>
            <person name="Agarwal S."/>
            <person name="Srivastava S."/>
            <person name="Singh M."/>
            <person name="Sahoo L."/>
            <person name="Jayasankar P."/>
            <person name="Meher P.K."/>
            <person name="Koringa P.G."/>
            <person name="Iquebal M.A."/>
            <person name="Das S.P."/>
            <person name="Bit A."/>
            <person name="Patnaik S."/>
            <person name="Patel N."/>
            <person name="Shah T.M."/>
            <person name="Hinsu A."/>
            <person name="Jena J.K."/>
        </authorList>
    </citation>
    <scope>NUCLEOTIDE SEQUENCE</scope>
    <source>
        <strain evidence="2">CIFAMagur01</strain>
        <tissue evidence="2">Testis</tissue>
    </source>
</reference>
<name>A0A8J4X991_CLAMG</name>
<dbReference type="InterPro" id="IPR036179">
    <property type="entry name" value="Ig-like_dom_sf"/>
</dbReference>
<evidence type="ECO:0000259" key="1">
    <source>
        <dbReference type="PROSITE" id="PS50835"/>
    </source>
</evidence>
<protein>
    <submittedName>
        <fullName evidence="2">Leucine-rich repeat-containing protein 24-like</fullName>
    </submittedName>
</protein>
<organism evidence="2 3">
    <name type="scientific">Clarias magur</name>
    <name type="common">Asian catfish</name>
    <name type="synonym">Macropteronotus magur</name>
    <dbReference type="NCBI Taxonomy" id="1594786"/>
    <lineage>
        <taxon>Eukaryota</taxon>
        <taxon>Metazoa</taxon>
        <taxon>Chordata</taxon>
        <taxon>Craniata</taxon>
        <taxon>Vertebrata</taxon>
        <taxon>Euteleostomi</taxon>
        <taxon>Actinopterygii</taxon>
        <taxon>Neopterygii</taxon>
        <taxon>Teleostei</taxon>
        <taxon>Ostariophysi</taxon>
        <taxon>Siluriformes</taxon>
        <taxon>Clariidae</taxon>
        <taxon>Clarias</taxon>
    </lineage>
</organism>
<accession>A0A8J4X991</accession>
<dbReference type="Proteomes" id="UP000727407">
    <property type="component" value="Unassembled WGS sequence"/>
</dbReference>
<dbReference type="Pfam" id="PF07686">
    <property type="entry name" value="V-set"/>
    <property type="match status" value="1"/>
</dbReference>
<gene>
    <name evidence="2" type="ORF">DAT39_021115</name>
</gene>
<dbReference type="PANTHER" id="PTHR15193:SF1">
    <property type="entry name" value="CD83 ANTIGEN"/>
    <property type="match status" value="1"/>
</dbReference>
<feature type="domain" description="Ig-like" evidence="1">
    <location>
        <begin position="22"/>
        <end position="118"/>
    </location>
</feature>
<evidence type="ECO:0000313" key="2">
    <source>
        <dbReference type="EMBL" id="KAF5889185.1"/>
    </source>
</evidence>
<dbReference type="AlphaFoldDB" id="A0A8J4X991"/>
<proteinExistence type="predicted"/>